<evidence type="ECO:0000256" key="2">
    <source>
        <dbReference type="ARBA" id="ARBA00022448"/>
    </source>
</evidence>
<dbReference type="CDD" id="cd13138">
    <property type="entry name" value="MATE_yoeA_like"/>
    <property type="match status" value="1"/>
</dbReference>
<feature type="transmembrane region" description="Helical" evidence="10">
    <location>
        <begin position="133"/>
        <end position="154"/>
    </location>
</feature>
<feature type="transmembrane region" description="Helical" evidence="10">
    <location>
        <begin position="280"/>
        <end position="302"/>
    </location>
</feature>
<evidence type="ECO:0000313" key="12">
    <source>
        <dbReference type="Proteomes" id="UP001209229"/>
    </source>
</evidence>
<feature type="transmembrane region" description="Helical" evidence="10">
    <location>
        <begin position="238"/>
        <end position="260"/>
    </location>
</feature>
<keyword evidence="8 10" id="KW-0472">Membrane</keyword>
<feature type="transmembrane region" description="Helical" evidence="10">
    <location>
        <begin position="166"/>
        <end position="185"/>
    </location>
</feature>
<dbReference type="PANTHER" id="PTHR43298">
    <property type="entry name" value="MULTIDRUG RESISTANCE PROTEIN NORM-RELATED"/>
    <property type="match status" value="1"/>
</dbReference>
<feature type="transmembrane region" description="Helical" evidence="10">
    <location>
        <begin position="191"/>
        <end position="211"/>
    </location>
</feature>
<keyword evidence="6 10" id="KW-1133">Transmembrane helix</keyword>
<protein>
    <recommendedName>
        <fullName evidence="9">Multidrug-efflux transporter</fullName>
    </recommendedName>
</protein>
<keyword evidence="7" id="KW-0406">Ion transport</keyword>
<dbReference type="GO" id="GO:0015297">
    <property type="term" value="F:antiporter activity"/>
    <property type="evidence" value="ECO:0007669"/>
    <property type="project" value="UniProtKB-KW"/>
</dbReference>
<dbReference type="InterPro" id="IPR002528">
    <property type="entry name" value="MATE_fam"/>
</dbReference>
<evidence type="ECO:0000256" key="4">
    <source>
        <dbReference type="ARBA" id="ARBA00022475"/>
    </source>
</evidence>
<proteinExistence type="predicted"/>
<evidence type="ECO:0000256" key="7">
    <source>
        <dbReference type="ARBA" id="ARBA00023065"/>
    </source>
</evidence>
<dbReference type="GO" id="GO:0005886">
    <property type="term" value="C:plasma membrane"/>
    <property type="evidence" value="ECO:0007669"/>
    <property type="project" value="UniProtKB-SubCell"/>
</dbReference>
<dbReference type="AlphaFoldDB" id="A0AAE3M7U1"/>
<dbReference type="NCBIfam" id="TIGR00797">
    <property type="entry name" value="matE"/>
    <property type="match status" value="1"/>
</dbReference>
<keyword evidence="12" id="KW-1185">Reference proteome</keyword>
<dbReference type="GO" id="GO:0006811">
    <property type="term" value="P:monoatomic ion transport"/>
    <property type="evidence" value="ECO:0007669"/>
    <property type="project" value="UniProtKB-KW"/>
</dbReference>
<dbReference type="InterPro" id="IPR050222">
    <property type="entry name" value="MATE_MdtK"/>
</dbReference>
<name>A0AAE3M7U1_9BACT</name>
<dbReference type="PANTHER" id="PTHR43298:SF2">
    <property type="entry name" value="FMN_FAD EXPORTER YEEO-RELATED"/>
    <property type="match status" value="1"/>
</dbReference>
<feature type="transmembrane region" description="Helical" evidence="10">
    <location>
        <begin position="56"/>
        <end position="79"/>
    </location>
</feature>
<feature type="transmembrane region" description="Helical" evidence="10">
    <location>
        <begin position="91"/>
        <end position="113"/>
    </location>
</feature>
<feature type="transmembrane region" description="Helical" evidence="10">
    <location>
        <begin position="354"/>
        <end position="375"/>
    </location>
</feature>
<evidence type="ECO:0000256" key="3">
    <source>
        <dbReference type="ARBA" id="ARBA00022449"/>
    </source>
</evidence>
<accession>A0AAE3M7U1</accession>
<evidence type="ECO:0000256" key="8">
    <source>
        <dbReference type="ARBA" id="ARBA00023136"/>
    </source>
</evidence>
<dbReference type="InterPro" id="IPR048279">
    <property type="entry name" value="MdtK-like"/>
</dbReference>
<comment type="subcellular location">
    <subcellularLocation>
        <location evidence="1">Cell membrane</location>
        <topology evidence="1">Multi-pass membrane protein</topology>
    </subcellularLocation>
</comment>
<keyword evidence="4" id="KW-1003">Cell membrane</keyword>
<comment type="caution">
    <text evidence="11">The sequence shown here is derived from an EMBL/GenBank/DDBJ whole genome shotgun (WGS) entry which is preliminary data.</text>
</comment>
<sequence length="450" mass="50070">MKDLTTGNEAKLIFNFALPMVLGNLFQQLYNVIDSIIVGRFLGDEALAAVGASFPIFYTLIAFVIGIGSGATIVISQYFGAKKMHEVKQAITTIYIFLLFASFVTMFVGIFYNEEIFRLLNVGEDVLPQSVEYFTIYMTGMIAFFGFNGTTSILRGLGDSRTPLRFLIFATITNIILDILFVVVFKWGIKAVAFATVLSQFIAFGRAIFYLQKQQHIISFDLRKWVFSTKIFRQNIKIGLPTAFQQSFVALGIMALIRIVNNFDSDVLAAFTAAGRIDSLAALPALNLASALSAFVGQNLGANKIDRIKKGVRASLFMAWSISFFVMVIAYLFSDNLMRLFTESENVIMHGKNYLVIVSSFYLIFSTMFILHGVLRGAGATLIPMFISLFSLWLIRIPLAVLFSKHFGVNGIWWAIPAGWSAGMIGSLIYYLSGKWKNKGVVKQPQETSS</sequence>
<dbReference type="EMBL" id="JAPDPJ010000068">
    <property type="protein sequence ID" value="MCW3788861.1"/>
    <property type="molecule type" value="Genomic_DNA"/>
</dbReference>
<keyword evidence="5 10" id="KW-0812">Transmembrane</keyword>
<dbReference type="GO" id="GO:0042910">
    <property type="term" value="F:xenobiotic transmembrane transporter activity"/>
    <property type="evidence" value="ECO:0007669"/>
    <property type="project" value="InterPro"/>
</dbReference>
<gene>
    <name evidence="11" type="ORF">OM075_20490</name>
</gene>
<keyword evidence="3" id="KW-0050">Antiport</keyword>
<feature type="transmembrane region" description="Helical" evidence="10">
    <location>
        <begin position="12"/>
        <end position="30"/>
    </location>
</feature>
<dbReference type="RefSeq" id="WP_301192417.1">
    <property type="nucleotide sequence ID" value="NZ_JAPDPJ010000068.1"/>
</dbReference>
<feature type="transmembrane region" description="Helical" evidence="10">
    <location>
        <begin position="382"/>
        <end position="399"/>
    </location>
</feature>
<feature type="transmembrane region" description="Helical" evidence="10">
    <location>
        <begin position="411"/>
        <end position="433"/>
    </location>
</feature>
<reference evidence="11" key="1">
    <citation type="submission" date="2022-10" db="EMBL/GenBank/DDBJ databases">
        <authorList>
            <person name="Yu W.X."/>
        </authorList>
    </citation>
    <scope>NUCLEOTIDE SEQUENCE</scope>
    <source>
        <strain evidence="11">AAT</strain>
    </source>
</reference>
<evidence type="ECO:0000256" key="10">
    <source>
        <dbReference type="SAM" id="Phobius"/>
    </source>
</evidence>
<evidence type="ECO:0000256" key="6">
    <source>
        <dbReference type="ARBA" id="ARBA00022989"/>
    </source>
</evidence>
<keyword evidence="2" id="KW-0813">Transport</keyword>
<evidence type="ECO:0000256" key="5">
    <source>
        <dbReference type="ARBA" id="ARBA00022692"/>
    </source>
</evidence>
<dbReference type="Pfam" id="PF01554">
    <property type="entry name" value="MatE"/>
    <property type="match status" value="2"/>
</dbReference>
<dbReference type="Proteomes" id="UP001209229">
    <property type="component" value="Unassembled WGS sequence"/>
</dbReference>
<feature type="transmembrane region" description="Helical" evidence="10">
    <location>
        <begin position="314"/>
        <end position="334"/>
    </location>
</feature>
<organism evidence="11 12">
    <name type="scientific">Plebeiibacterium sediminum</name>
    <dbReference type="NCBI Taxonomy" id="2992112"/>
    <lineage>
        <taxon>Bacteria</taxon>
        <taxon>Pseudomonadati</taxon>
        <taxon>Bacteroidota</taxon>
        <taxon>Bacteroidia</taxon>
        <taxon>Marinilabiliales</taxon>
        <taxon>Marinilabiliaceae</taxon>
        <taxon>Plebeiibacterium</taxon>
    </lineage>
</organism>
<evidence type="ECO:0000256" key="1">
    <source>
        <dbReference type="ARBA" id="ARBA00004651"/>
    </source>
</evidence>
<dbReference type="PIRSF" id="PIRSF006603">
    <property type="entry name" value="DinF"/>
    <property type="match status" value="1"/>
</dbReference>
<evidence type="ECO:0000256" key="9">
    <source>
        <dbReference type="ARBA" id="ARBA00031636"/>
    </source>
</evidence>
<evidence type="ECO:0000313" key="11">
    <source>
        <dbReference type="EMBL" id="MCW3788861.1"/>
    </source>
</evidence>